<dbReference type="InterPro" id="IPR002053">
    <property type="entry name" value="Glyco_hydro_25"/>
</dbReference>
<evidence type="ECO:0000256" key="11">
    <source>
        <dbReference type="ARBA" id="ARBA00055588"/>
    </source>
</evidence>
<accession>A0A4D4JCG7</accession>
<dbReference type="CDD" id="cd06412">
    <property type="entry name" value="GH25_CH-type"/>
    <property type="match status" value="1"/>
</dbReference>
<dbReference type="PANTHER" id="PTHR34135:SF2">
    <property type="entry name" value="LYSOZYME"/>
    <property type="match status" value="1"/>
</dbReference>
<keyword evidence="15" id="KW-1185">Reference proteome</keyword>
<dbReference type="GO" id="GO:0009253">
    <property type="term" value="P:peptidoglycan catabolic process"/>
    <property type="evidence" value="ECO:0007669"/>
    <property type="project" value="InterPro"/>
</dbReference>
<comment type="similarity">
    <text evidence="3 12">Belongs to the glycosyl hydrolase 25 family.</text>
</comment>
<protein>
    <recommendedName>
        <fullName evidence="4 12">Lysozyme</fullName>
        <ecNumber evidence="4 12">3.2.1.17</ecNumber>
    </recommendedName>
</protein>
<dbReference type="GO" id="GO:0031640">
    <property type="term" value="P:killing of cells of another organism"/>
    <property type="evidence" value="ECO:0007669"/>
    <property type="project" value="UniProtKB-KW"/>
</dbReference>
<dbReference type="GO" id="GO:0016998">
    <property type="term" value="P:cell wall macromolecule catabolic process"/>
    <property type="evidence" value="ECO:0007669"/>
    <property type="project" value="InterPro"/>
</dbReference>
<dbReference type="PROSITE" id="PS51904">
    <property type="entry name" value="GLYCOSYL_HYDROL_F25_2"/>
    <property type="match status" value="1"/>
</dbReference>
<evidence type="ECO:0000256" key="10">
    <source>
        <dbReference type="ARBA" id="ARBA00023295"/>
    </source>
</evidence>
<evidence type="ECO:0000256" key="1">
    <source>
        <dbReference type="ARBA" id="ARBA00000632"/>
    </source>
</evidence>
<evidence type="ECO:0000256" key="13">
    <source>
        <dbReference type="SAM" id="SignalP"/>
    </source>
</evidence>
<dbReference type="EMBL" id="BJFL01000021">
    <property type="protein sequence ID" value="GDY32136.1"/>
    <property type="molecule type" value="Genomic_DNA"/>
</dbReference>
<dbReference type="GO" id="GO:0003796">
    <property type="term" value="F:lysozyme activity"/>
    <property type="evidence" value="ECO:0007669"/>
    <property type="project" value="UniProtKB-EC"/>
</dbReference>
<evidence type="ECO:0000313" key="14">
    <source>
        <dbReference type="EMBL" id="GDY32136.1"/>
    </source>
</evidence>
<evidence type="ECO:0000256" key="7">
    <source>
        <dbReference type="ARBA" id="ARBA00022638"/>
    </source>
</evidence>
<dbReference type="Gene3D" id="3.20.20.80">
    <property type="entry name" value="Glycosidases"/>
    <property type="match status" value="1"/>
</dbReference>
<keyword evidence="9" id="KW-1015">Disulfide bond</keyword>
<dbReference type="GO" id="GO:0042742">
    <property type="term" value="P:defense response to bacterium"/>
    <property type="evidence" value="ECO:0007669"/>
    <property type="project" value="UniProtKB-KW"/>
</dbReference>
<dbReference type="GO" id="GO:0005576">
    <property type="term" value="C:extracellular region"/>
    <property type="evidence" value="ECO:0007669"/>
    <property type="project" value="UniProtKB-SubCell"/>
</dbReference>
<dbReference type="Pfam" id="PF01183">
    <property type="entry name" value="Glyco_hydro_25"/>
    <property type="match status" value="1"/>
</dbReference>
<evidence type="ECO:0000256" key="6">
    <source>
        <dbReference type="ARBA" id="ARBA00022529"/>
    </source>
</evidence>
<feature type="chain" id="PRO_5038524855" description="Lysozyme" evidence="13">
    <location>
        <begin position="34"/>
        <end position="282"/>
    </location>
</feature>
<dbReference type="InterPro" id="IPR017853">
    <property type="entry name" value="GH"/>
</dbReference>
<keyword evidence="10 12" id="KW-0326">Glycosidase</keyword>
<evidence type="ECO:0000256" key="8">
    <source>
        <dbReference type="ARBA" id="ARBA00022801"/>
    </source>
</evidence>
<evidence type="ECO:0000256" key="9">
    <source>
        <dbReference type="ARBA" id="ARBA00023157"/>
    </source>
</evidence>
<dbReference type="SUPFAM" id="SSF51445">
    <property type="entry name" value="(Trans)glycosidases"/>
    <property type="match status" value="1"/>
</dbReference>
<evidence type="ECO:0000256" key="4">
    <source>
        <dbReference type="ARBA" id="ARBA00012732"/>
    </source>
</evidence>
<evidence type="ECO:0000313" key="15">
    <source>
        <dbReference type="Proteomes" id="UP000298860"/>
    </source>
</evidence>
<feature type="signal peptide" evidence="13">
    <location>
        <begin position="1"/>
        <end position="33"/>
    </location>
</feature>
<dbReference type="FunFam" id="3.20.20.80:FF:000060">
    <property type="entry name" value="Lysozyme M1"/>
    <property type="match status" value="1"/>
</dbReference>
<keyword evidence="13" id="KW-0732">Signal</keyword>
<dbReference type="GO" id="GO:0016052">
    <property type="term" value="P:carbohydrate catabolic process"/>
    <property type="evidence" value="ECO:0007669"/>
    <property type="project" value="TreeGrafter"/>
</dbReference>
<dbReference type="Proteomes" id="UP000298860">
    <property type="component" value="Unassembled WGS sequence"/>
</dbReference>
<comment type="caution">
    <text evidence="14">The sequence shown here is derived from an EMBL/GenBank/DDBJ whole genome shotgun (WGS) entry which is preliminary data.</text>
</comment>
<sequence>MRLMLGARWRLVPAAAGLLTSALLCGLAGTPGAAATPAGVPAEPGITHPDADHAGSEIVKHEGREPGSGVLPNVVRTPGLDVSAYQGSVNWTSVVANGAKFAYVKATEGTGYTNPSFTQQYNGSYQAGLIRGAYHFALPDRSGGATQADYFVNHGGGWSRDGKTLPPMLDVEYNPYGAACYGLSQAAMRSWIQAFSDRVHARTSRYPTVYTSTTWWTQCTGNWSGLGSTNPLFIARYASSPGTLPAGWAFWTFWQYADSGVFPGDQDYFNGATDRLTALALG</sequence>
<evidence type="ECO:0000256" key="2">
    <source>
        <dbReference type="ARBA" id="ARBA00004613"/>
    </source>
</evidence>
<gene>
    <name evidence="14" type="ORF">GTS_37690</name>
</gene>
<evidence type="ECO:0000256" key="5">
    <source>
        <dbReference type="ARBA" id="ARBA00022525"/>
    </source>
</evidence>
<dbReference type="InterPro" id="IPR018077">
    <property type="entry name" value="Glyco_hydro_fam25_subgr"/>
</dbReference>
<keyword evidence="8 12" id="KW-0378">Hydrolase</keyword>
<keyword evidence="6" id="KW-0929">Antimicrobial</keyword>
<dbReference type="PROSITE" id="PS00953">
    <property type="entry name" value="GLYCOSYL_HYDROL_F25_1"/>
    <property type="match status" value="1"/>
</dbReference>
<reference evidence="15" key="1">
    <citation type="submission" date="2019-04" db="EMBL/GenBank/DDBJ databases">
        <title>Draft genome sequence of Pseudonocardiaceae bacterium SL3-2-4.</title>
        <authorList>
            <person name="Ningsih F."/>
            <person name="Yokota A."/>
            <person name="Sakai Y."/>
            <person name="Nanatani K."/>
            <person name="Yabe S."/>
            <person name="Oetari A."/>
            <person name="Sjamsuridzal W."/>
        </authorList>
    </citation>
    <scope>NUCLEOTIDE SEQUENCE [LARGE SCALE GENOMIC DNA]</scope>
    <source>
        <strain evidence="15">SL3-2-4</strain>
    </source>
</reference>
<dbReference type="SMART" id="SM00641">
    <property type="entry name" value="Glyco_25"/>
    <property type="match status" value="1"/>
</dbReference>
<comment type="function">
    <text evidence="11">This enzyme has both lysozyme (acetylmuramidase) and diacetylmuramidase activities.</text>
</comment>
<organism evidence="14 15">
    <name type="scientific">Gandjariella thermophila</name>
    <dbReference type="NCBI Taxonomy" id="1931992"/>
    <lineage>
        <taxon>Bacteria</taxon>
        <taxon>Bacillati</taxon>
        <taxon>Actinomycetota</taxon>
        <taxon>Actinomycetes</taxon>
        <taxon>Pseudonocardiales</taxon>
        <taxon>Pseudonocardiaceae</taxon>
        <taxon>Gandjariella</taxon>
    </lineage>
</organism>
<comment type="subcellular location">
    <subcellularLocation>
        <location evidence="2">Secreted</location>
    </subcellularLocation>
</comment>
<dbReference type="EC" id="3.2.1.17" evidence="4 12"/>
<evidence type="ECO:0000256" key="12">
    <source>
        <dbReference type="RuleBase" id="RU361176"/>
    </source>
</evidence>
<keyword evidence="5" id="KW-0964">Secreted</keyword>
<dbReference type="InterPro" id="IPR008270">
    <property type="entry name" value="Glyco_hydro_25_AS"/>
</dbReference>
<name>A0A4D4JCG7_9PSEU</name>
<dbReference type="RefSeq" id="WP_225978540.1">
    <property type="nucleotide sequence ID" value="NZ_BJFL01000021.1"/>
</dbReference>
<proteinExistence type="inferred from homology"/>
<comment type="catalytic activity">
    <reaction evidence="1 12">
        <text>Hydrolysis of (1-&gt;4)-beta-linkages between N-acetylmuramic acid and N-acetyl-D-glucosamine residues in a peptidoglycan and between N-acetyl-D-glucosamine residues in chitodextrins.</text>
        <dbReference type="EC" id="3.2.1.17"/>
    </reaction>
</comment>
<evidence type="ECO:0000256" key="3">
    <source>
        <dbReference type="ARBA" id="ARBA00010646"/>
    </source>
</evidence>
<keyword evidence="7" id="KW-0081">Bacteriolytic enzyme</keyword>
<dbReference type="AlphaFoldDB" id="A0A4D4JCG7"/>
<dbReference type="PANTHER" id="PTHR34135">
    <property type="entry name" value="LYSOZYME"/>
    <property type="match status" value="1"/>
</dbReference>